<dbReference type="Proteomes" id="UP001478862">
    <property type="component" value="Unassembled WGS sequence"/>
</dbReference>
<name>A0ABV1MZW9_9BACI</name>
<gene>
    <name evidence="1" type="ORF">ABNX05_22835</name>
</gene>
<dbReference type="EMBL" id="JBEGDG010000026">
    <property type="protein sequence ID" value="MEQ6357444.1"/>
    <property type="molecule type" value="Genomic_DNA"/>
</dbReference>
<proteinExistence type="predicted"/>
<protein>
    <submittedName>
        <fullName evidence="1">Uncharacterized protein</fullName>
    </submittedName>
</protein>
<keyword evidence="2" id="KW-1185">Reference proteome</keyword>
<sequence>MTYVGGFRQMLFARKRQQQGFNCAKAKRQQQGFNCAKAKRQQQQQQQQYRCWSLGCCHRTWRS</sequence>
<evidence type="ECO:0000313" key="1">
    <source>
        <dbReference type="EMBL" id="MEQ6357444.1"/>
    </source>
</evidence>
<organism evidence="1 2">
    <name type="scientific">Lysinibacillus zambalensis</name>
    <dbReference type="NCBI Taxonomy" id="3160866"/>
    <lineage>
        <taxon>Bacteria</taxon>
        <taxon>Bacillati</taxon>
        <taxon>Bacillota</taxon>
        <taxon>Bacilli</taxon>
        <taxon>Bacillales</taxon>
        <taxon>Bacillaceae</taxon>
        <taxon>Lysinibacillus</taxon>
    </lineage>
</organism>
<dbReference type="RefSeq" id="WP_349661784.1">
    <property type="nucleotide sequence ID" value="NZ_JBEGDG010000026.1"/>
</dbReference>
<comment type="caution">
    <text evidence="1">The sequence shown here is derived from an EMBL/GenBank/DDBJ whole genome shotgun (WGS) entry which is preliminary data.</text>
</comment>
<reference evidence="1 2" key="1">
    <citation type="submission" date="2024-06" db="EMBL/GenBank/DDBJ databases">
        <title>Lysinibacillus zambalefons sp. nov., a Novel Firmicute Isolated from the Poon Bato Zambales Hyperalkaline Spring.</title>
        <authorList>
            <person name="Aja J.A."/>
            <person name="Lazaro J.E.H."/>
            <person name="Llorin L.D."/>
            <person name="Lim K.R."/>
            <person name="Teodosio J."/>
            <person name="Dalisay D.S."/>
        </authorList>
    </citation>
    <scope>NUCLEOTIDE SEQUENCE [LARGE SCALE GENOMIC DNA]</scope>
    <source>
        <strain evidence="1 2">M3</strain>
    </source>
</reference>
<evidence type="ECO:0000313" key="2">
    <source>
        <dbReference type="Proteomes" id="UP001478862"/>
    </source>
</evidence>
<accession>A0ABV1MZW9</accession>